<dbReference type="EMBL" id="JBJURJ010000004">
    <property type="protein sequence ID" value="MFM9328237.1"/>
    <property type="molecule type" value="Genomic_DNA"/>
</dbReference>
<evidence type="ECO:0000313" key="1">
    <source>
        <dbReference type="EMBL" id="MFM9328237.1"/>
    </source>
</evidence>
<proteinExistence type="predicted"/>
<evidence type="ECO:0000313" key="2">
    <source>
        <dbReference type="Proteomes" id="UP001631969"/>
    </source>
</evidence>
<sequence>MMNIKRVLIGLLVCVLMLSPFTQLQALTAKAAVPEPEGPVMEIYAEQFDDPDNFGSTGGVTIPQPWIQDGGKSVAKTSASTTAPSTPNMVKIDSTDVLALPLDLTGYGNIQVSYYTRASSYVSGSVYVEWSYDGGANWTVLEEFKPNPGAASDPNKLKTWALDAQANSNPANKLRFRAAAPVGNLYFDSVSIMGQAIPGIPPAATPVPIPEPVEQPPFVPPAGVKMYEDVLVGMAGNREIYASIAVPEVAPAGVMPAVVYIHGGGWNHGDRKQALGNISNYVLKRGYIGVALSYRLTPEAPFPAQIQDVKLGIRFLRAHAAEYFIDPSRIGVWGSSAGGHLAALLGTTGDLEAGSPITLDNGNTVPVPDLSGTGGWPEYSDKVQAVADWFGPADFTTEFANNYSSVTALLGGKKAFTVPNEARLAMPGTYASPDDPPFWIRHGDADSTIPYENSVKFAGQLTAAGVQVVDFKLVPGQGHGFTGTASDTANAEAWTFLDQYVKNRVVTEPIIYKPGYGPGGTDPGNPDPGNGTVHPGSPSVQLDTAAWTMAAGANKELTAAVATTGDTGTVTVTWSTYNSAVATVESLGGLKARVTGVAPGSTKIVATVTSSVYQQAAEAEAVVTVTPAEPNQPGQQVEKEIAVLTPMDDALIDSSLADTNINSATGSSQGLFSVSASGSKKKYVYFKYDVSEAVNPAYQYTFQVAAKKGSANTDVPLQLYGIPDSNWSEASLTWNNAPVKDLASGELLGGFTVDADKGGSPKVYTVDVTEYVRSRLADGTVVFMLGDAENTGVSFNIYSKEANGTSNPRPALRVMEIIDLSGDIAPPYWPEGSLLKAENLGTDFVDLLWPQALDDSTIDRYLVYRNNELAATLAPEASTYTAAGLTPNTEYTFKVAAVDASGKISITPLTLTRTTLAEPILPLPVEAVIASSSDGNIESNTIDNNSYTRWSASGDGPWIQFDLGEIRQIGYLGIGFYKGDTRKTQLEFETSVDGINWTPGFNGWSSRLTTALQVFDPEDVNARYVRITGRGNSDGSVFTSLTDVHIYPPYANGDTPVALVPYILPGPPPGAVPFTTPGLTKPDGSAHALHIPNPVTGRTLNVLNFGADRADNGHDDRPAIQAAIDAAAAGDEVYIPDGVYNLRTSPDGLANLFLKSGVNIRGESESGTVLRTSLDMVKNSTLFKSAKQHNLQISGMTLTSAWNKEYTTDHKVNNPQAGGPDSLIMISNYGEDPSYNVTIHHVTVEKFRRMAIRIENSHDVIVRNSTFRNATDVGPGGSGYGVAIQGMPKVDRLGFANDTLWNLVEDSRFEGPYLRHGALIQNVAHNNTVRNNVFIQTKLDAIDLHGELEYLNEISGNLVENILTGGAVGLGNTGGTAPSNHSKTGPGNLIRDNLIRNSREGIVVTMGTPDTVIVNNVIESTTDIADASGINILNGPGTVIRGNTIRNNTANGYWAILLEHDNGDTNANYIGEGDPENVRIEGNVLTGNTNGIGLFAGKGIRLKGNAVESVVTNFYQNKGVEAVTEELSDDWRLKQLALSTGALEPVFAADTLAYSAQVAYETEAVTVTAVADPLAAVTIAAGAEESGSTTEDGSITEEGGSAADGGSAAVIPSAEGEITSASAEGSYTATLPLEVGQNRIVITVTAENGDAADYTIDVTRLVQDTSGGTPGGETPGGGDPGNGTPGGETPGGGDPGSGSPGNGTPDAGSSSEEPDDGSSSVPAPGSVGPVGSANPTASATLADVDAPLLEKALESSAGGQVLLKAMESSGQGNPPAEGVRLNGAALSKLLQAGHVDTLVVETAQASYALPVKELNMAHLASELGTEATKLQLEITARTNGTAEISAAAAGWKVAGAWEFSVKVSAPDGKEQELKDFSRYVKRTVKPKAGTSLNEGSLAVARMAPAADGRWVLEPVPFRVTGGEVHIYSRTNSTYLLVQHTRSFTDLNGHWAKNSVERMAAHMIADGVVPGEFQPDKIVTRAEVAAFLVRVLGLSPSASGEHNSTFNDVGAADWFAAAVQTASAMKLVEGYGDGSFRPGEAVTRQELAVMVHRAAELAGMNPAASASAAAPAQASYSDDAAIAAWAKPAVEALTRQGLLGGTPEGSFAPAALATRAESLALLDRMLVQLDFSDGQ</sequence>
<gene>
    <name evidence="1" type="ORF">ACI1P1_08065</name>
</gene>
<comment type="caution">
    <text evidence="1">The sequence shown here is derived from an EMBL/GenBank/DDBJ whole genome shotgun (WGS) entry which is preliminary data.</text>
</comment>
<accession>A0ACC7NV41</accession>
<dbReference type="Proteomes" id="UP001631969">
    <property type="component" value="Unassembled WGS sequence"/>
</dbReference>
<keyword evidence="2" id="KW-1185">Reference proteome</keyword>
<organism evidence="1 2">
    <name type="scientific">Paenibacillus mesotrionivorans</name>
    <dbReference type="NCBI Taxonomy" id="3160968"/>
    <lineage>
        <taxon>Bacteria</taxon>
        <taxon>Bacillati</taxon>
        <taxon>Bacillota</taxon>
        <taxon>Bacilli</taxon>
        <taxon>Bacillales</taxon>
        <taxon>Paenibacillaceae</taxon>
        <taxon>Paenibacillus</taxon>
    </lineage>
</organism>
<reference evidence="1" key="1">
    <citation type="submission" date="2024-12" db="EMBL/GenBank/DDBJ databases">
        <authorList>
            <person name="Wu N."/>
        </authorList>
    </citation>
    <scope>NUCLEOTIDE SEQUENCE</scope>
    <source>
        <strain evidence="1">P15</strain>
    </source>
</reference>
<name>A0ACC7NV41_9BACL</name>
<protein>
    <submittedName>
        <fullName evidence="1">S-layer homology domain-containing protein</fullName>
    </submittedName>
</protein>